<evidence type="ECO:0000313" key="2">
    <source>
        <dbReference type="Proteomes" id="UP001234495"/>
    </source>
</evidence>
<dbReference type="Proteomes" id="UP001234495">
    <property type="component" value="Unassembled WGS sequence"/>
</dbReference>
<name>A0ABT9ZDI5_9BACI</name>
<organism evidence="1 2">
    <name type="scientific">Metabacillus malikii</name>
    <dbReference type="NCBI Taxonomy" id="1504265"/>
    <lineage>
        <taxon>Bacteria</taxon>
        <taxon>Bacillati</taxon>
        <taxon>Bacillota</taxon>
        <taxon>Bacilli</taxon>
        <taxon>Bacillales</taxon>
        <taxon>Bacillaceae</taxon>
        <taxon>Metabacillus</taxon>
    </lineage>
</organism>
<proteinExistence type="predicted"/>
<dbReference type="EMBL" id="JAUSUD010000004">
    <property type="protein sequence ID" value="MDQ0229999.1"/>
    <property type="molecule type" value="Genomic_DNA"/>
</dbReference>
<evidence type="ECO:0008006" key="3">
    <source>
        <dbReference type="Google" id="ProtNLM"/>
    </source>
</evidence>
<dbReference type="RefSeq" id="WP_307338633.1">
    <property type="nucleotide sequence ID" value="NZ_JAUSUD010000004.1"/>
</dbReference>
<gene>
    <name evidence="1" type="ORF">J2S19_001251</name>
</gene>
<accession>A0ABT9ZDI5</accession>
<evidence type="ECO:0000313" key="1">
    <source>
        <dbReference type="EMBL" id="MDQ0229999.1"/>
    </source>
</evidence>
<sequence length="205" mass="24331">MSLKEFETYIKTTFNQQKSATVNIKLPLSQSEIDYIQKYEIIPIDNITIENSVQHRFMDAYIERGHKETEEEIGQETIEFLDKPLEFLIINIEEFIYIETIWFKNLGIDAISLELDDVFKTYDVMLGLKQPKKKEKQIKQYLNEQMSVSPTTFDLLFNQNEGIWEINLTLNDIYNFKSDFTIGEAYLFIYEFLFNLAVIIEEENN</sequence>
<protein>
    <recommendedName>
        <fullName evidence="3">Branched-chain amino acid aminotransferase</fullName>
    </recommendedName>
</protein>
<comment type="caution">
    <text evidence="1">The sequence shown here is derived from an EMBL/GenBank/DDBJ whole genome shotgun (WGS) entry which is preliminary data.</text>
</comment>
<reference evidence="1 2" key="1">
    <citation type="submission" date="2023-07" db="EMBL/GenBank/DDBJ databases">
        <title>Genomic Encyclopedia of Type Strains, Phase IV (KMG-IV): sequencing the most valuable type-strain genomes for metagenomic binning, comparative biology and taxonomic classification.</title>
        <authorList>
            <person name="Goeker M."/>
        </authorList>
    </citation>
    <scope>NUCLEOTIDE SEQUENCE [LARGE SCALE GENOMIC DNA]</scope>
    <source>
        <strain evidence="1 2">DSM 29005</strain>
    </source>
</reference>
<keyword evidence="2" id="KW-1185">Reference proteome</keyword>